<dbReference type="GO" id="GO:0004252">
    <property type="term" value="F:serine-type endopeptidase activity"/>
    <property type="evidence" value="ECO:0007669"/>
    <property type="project" value="InterPro"/>
</dbReference>
<name>A0A0W8IKJ9_9MICC</name>
<dbReference type="PROSITE" id="PS00708">
    <property type="entry name" value="PRO_ENDOPEP_SER"/>
    <property type="match status" value="1"/>
</dbReference>
<dbReference type="InterPro" id="IPR002470">
    <property type="entry name" value="Peptidase_S9A"/>
</dbReference>
<dbReference type="SUPFAM" id="SSF50993">
    <property type="entry name" value="Peptidase/esterase 'gauge' domain"/>
    <property type="match status" value="1"/>
</dbReference>
<dbReference type="PANTHER" id="PTHR11757">
    <property type="entry name" value="PROTEASE FAMILY S9A OLIGOPEPTIDASE"/>
    <property type="match status" value="1"/>
</dbReference>
<dbReference type="InterPro" id="IPR029058">
    <property type="entry name" value="AB_hydrolase_fold"/>
</dbReference>
<dbReference type="OrthoDB" id="9801421at2"/>
<evidence type="ECO:0000256" key="1">
    <source>
        <dbReference type="ARBA" id="ARBA00005228"/>
    </source>
</evidence>
<dbReference type="PRINTS" id="PR00862">
    <property type="entry name" value="PROLIGOPTASE"/>
</dbReference>
<keyword evidence="2 8" id="KW-0645">Protease</keyword>
<evidence type="ECO:0000313" key="9">
    <source>
        <dbReference type="Proteomes" id="UP000054023"/>
    </source>
</evidence>
<reference evidence="9" key="1">
    <citation type="submission" date="2015-12" db="EMBL/GenBank/DDBJ databases">
        <authorList>
            <person name="Nair G.R."/>
            <person name="Kaur G."/>
            <person name="Mayilraj S."/>
        </authorList>
    </citation>
    <scope>NUCLEOTIDE SEQUENCE [LARGE SCALE GENOMIC DNA]</scope>
    <source>
        <strain evidence="9">CD08_7</strain>
    </source>
</reference>
<dbReference type="GO" id="GO:0006508">
    <property type="term" value="P:proteolysis"/>
    <property type="evidence" value="ECO:0007669"/>
    <property type="project" value="UniProtKB-KW"/>
</dbReference>
<dbReference type="AlphaFoldDB" id="A0A0W8IKJ9"/>
<dbReference type="PANTHER" id="PTHR11757:SF19">
    <property type="entry name" value="PROLYL ENDOPEPTIDASE-LIKE"/>
    <property type="match status" value="1"/>
</dbReference>
<keyword evidence="4" id="KW-0720">Serine protease</keyword>
<accession>A0A0W8IKJ9</accession>
<dbReference type="InterPro" id="IPR051543">
    <property type="entry name" value="Serine_Peptidase_S9A"/>
</dbReference>
<dbReference type="RefSeq" id="WP_058887590.1">
    <property type="nucleotide sequence ID" value="NZ_LQBM01000001.1"/>
</dbReference>
<keyword evidence="3" id="KW-0378">Hydrolase</keyword>
<comment type="caution">
    <text evidence="8">The sequence shown here is derived from an EMBL/GenBank/DDBJ whole genome shotgun (WGS) entry which is preliminary data.</text>
</comment>
<proteinExistence type="inferred from homology"/>
<feature type="domain" description="Peptidase S9A N-terminal" evidence="7">
    <location>
        <begin position="7"/>
        <end position="466"/>
    </location>
</feature>
<dbReference type="Gene3D" id="2.130.10.120">
    <property type="entry name" value="Prolyl oligopeptidase, N-terminal domain"/>
    <property type="match status" value="1"/>
</dbReference>
<dbReference type="InterPro" id="IPR001375">
    <property type="entry name" value="Peptidase_S9_cat"/>
</dbReference>
<keyword evidence="9" id="KW-1185">Reference proteome</keyword>
<dbReference type="Gene3D" id="3.40.50.1820">
    <property type="entry name" value="alpha/beta hydrolase"/>
    <property type="match status" value="1"/>
</dbReference>
<gene>
    <name evidence="8" type="ORF">AVL63_09735</name>
</gene>
<dbReference type="Pfam" id="PF00326">
    <property type="entry name" value="Peptidase_S9"/>
    <property type="match status" value="1"/>
</dbReference>
<dbReference type="STRING" id="317018.AVL63_09735"/>
<evidence type="ECO:0000259" key="6">
    <source>
        <dbReference type="Pfam" id="PF00326"/>
    </source>
</evidence>
<dbReference type="EMBL" id="LQBM01000001">
    <property type="protein sequence ID" value="KUG60615.1"/>
    <property type="molecule type" value="Genomic_DNA"/>
</dbReference>
<dbReference type="Pfam" id="PF02897">
    <property type="entry name" value="Peptidase_S9_N"/>
    <property type="match status" value="1"/>
</dbReference>
<protein>
    <submittedName>
        <fullName evidence="8">Protease 2</fullName>
    </submittedName>
</protein>
<dbReference type="InterPro" id="IPR002471">
    <property type="entry name" value="Pept_S9_AS"/>
</dbReference>
<dbReference type="InterPro" id="IPR023302">
    <property type="entry name" value="Pept_S9A_N"/>
</dbReference>
<evidence type="ECO:0000259" key="7">
    <source>
        <dbReference type="Pfam" id="PF02897"/>
    </source>
</evidence>
<evidence type="ECO:0000256" key="2">
    <source>
        <dbReference type="ARBA" id="ARBA00022670"/>
    </source>
</evidence>
<feature type="domain" description="Peptidase S9 prolyl oligopeptidase catalytic" evidence="6">
    <location>
        <begin position="537"/>
        <end position="749"/>
    </location>
</feature>
<comment type="similarity">
    <text evidence="1">Belongs to the peptidase S9A family.</text>
</comment>
<evidence type="ECO:0000256" key="4">
    <source>
        <dbReference type="ARBA" id="ARBA00022825"/>
    </source>
</evidence>
<dbReference type="SUPFAM" id="SSF53474">
    <property type="entry name" value="alpha/beta-Hydrolases"/>
    <property type="match status" value="1"/>
</dbReference>
<feature type="region of interest" description="Disordered" evidence="5">
    <location>
        <begin position="1"/>
        <end position="21"/>
    </location>
</feature>
<organism evidence="8 9">
    <name type="scientific">Nesterenkonia jeotgali</name>
    <dbReference type="NCBI Taxonomy" id="317018"/>
    <lineage>
        <taxon>Bacteria</taxon>
        <taxon>Bacillati</taxon>
        <taxon>Actinomycetota</taxon>
        <taxon>Actinomycetes</taxon>
        <taxon>Micrococcales</taxon>
        <taxon>Micrococcaceae</taxon>
        <taxon>Nesterenkonia</taxon>
    </lineage>
</organism>
<evidence type="ECO:0000313" key="8">
    <source>
        <dbReference type="EMBL" id="KUG60615.1"/>
    </source>
</evidence>
<sequence length="767" mass="84537">MSDSTAPQAKQIPTERTHHGDTFVDHYEWLREKDSPEVLEHLHAENAYAEAVTAAQKPLRERVFEEIKHRTVETDLSVPSRRGDWWYFTRTIEGEQHPVYCRVAAGPAADVSPQETGAGENDGEHGSWTPPQVEAGVTLEGEQTFFDTNAEAAQHPFYQLGGLSLNAEGTLLAYSEDTSGDEHYTVRFRDLSTGENHPEQIGNVHGGPVLEPTGRRAYYMVADAAWRPYRLYMHTLGTPAEQDRLILEISDEQLWTGVGLSADKRELVIISGNSEYDESRLLDVTDPQAEPVLLIGAERRLLHSIDPIDVDGERLLLITHNQSGPNNALSVTTAAALTAQAADADPEVDSDPDQPLDLGKPVLPHEETVKLEGVSVTAAQIIVTARRNTVESVQLLSLDALRAARTGADPVRTSTLPGPDFEEELYTCAVIAAEYEAPLFRVAYESWLTPTRIYDIDHATAEPVLRRETPVHDVDLEAYRATRIWAPTGDTRADGSAIEVPVTVLHHRDVVADGTNPTLVYGYGSYEMSMDPSFGIPRLSLLDRGIVFAIAHIRGGGELGRGWYEDGKKLKKMNTFTDFIAATDHLILQGWADPARVAALGGSAGGLLMGAVANLAPEKYVAILAQVPFVDNLTTILDPELPLSALEWEEWGNPITDPEVYRYMKSYAPYENVRELAYPAIAAVTSLNDTRVLYVEPAKWVQVLREHQRGESPVVLKIEMDGGHGGASGRYETWKERAWDYAFIAHHLGADQKLGAGQDLSGSEPRR</sequence>
<dbReference type="Proteomes" id="UP000054023">
    <property type="component" value="Unassembled WGS sequence"/>
</dbReference>
<evidence type="ECO:0000256" key="3">
    <source>
        <dbReference type="ARBA" id="ARBA00022801"/>
    </source>
</evidence>
<evidence type="ECO:0000256" key="5">
    <source>
        <dbReference type="SAM" id="MobiDB-lite"/>
    </source>
</evidence>